<organism evidence="1 2">
    <name type="scientific">Halococcus salifodinae DSM 8989</name>
    <dbReference type="NCBI Taxonomy" id="1227456"/>
    <lineage>
        <taxon>Archaea</taxon>
        <taxon>Methanobacteriati</taxon>
        <taxon>Methanobacteriota</taxon>
        <taxon>Stenosarchaea group</taxon>
        <taxon>Halobacteria</taxon>
        <taxon>Halobacteriales</taxon>
        <taxon>Halococcaceae</taxon>
        <taxon>Halococcus</taxon>
    </lineage>
</organism>
<sequence length="337" mass="39717">MPSECALCGDEAELRDSHIIPRFVFKQLKNSSASPFLRGYENPDERIQDYNEKLLCPDCEEHLNKFESPVAGYIYHPYQRGDSTSFSHDDWLHRFHISVNWRLIHSDLSEWKNLPRHQREAVKDARDIWHDIILNDEPVHKDPFTHHMILFNDLKLKADSSELTDRWEFYRDRAIDATVVCGAGTYYYIKLPKIVFMTCIQPPHADGFNNTKIEESGRIRTPQRIPRDIENFLVQRGTLVLERTASEQSQEKIAERMLENPEQTLESGSFRAYAESMKRRIENHNPLDYLDQECEVCFTDHRVIKSLPERPVENVELDEWSETQDEWDGGFVYFEPI</sequence>
<dbReference type="STRING" id="1227456.C450_08767"/>
<name>M0N632_9EURY</name>
<evidence type="ECO:0000313" key="2">
    <source>
        <dbReference type="Proteomes" id="UP000011625"/>
    </source>
</evidence>
<keyword evidence="2" id="KW-1185">Reference proteome</keyword>
<dbReference type="PATRIC" id="fig|1227456.3.peg.1767"/>
<gene>
    <name evidence="1" type="ORF">C450_08767</name>
</gene>
<dbReference type="OrthoDB" id="275730at2157"/>
<dbReference type="AlphaFoldDB" id="M0N632"/>
<evidence type="ECO:0008006" key="3">
    <source>
        <dbReference type="Google" id="ProtNLM"/>
    </source>
</evidence>
<dbReference type="RefSeq" id="WP_005042625.1">
    <property type="nucleotide sequence ID" value="NZ_AOME01000051.1"/>
</dbReference>
<accession>M0N632</accession>
<dbReference type="Proteomes" id="UP000011625">
    <property type="component" value="Unassembled WGS sequence"/>
</dbReference>
<reference evidence="1 2" key="1">
    <citation type="journal article" date="2014" name="PLoS Genet.">
        <title>Phylogenetically driven sequencing of extremely halophilic archaea reveals strategies for static and dynamic osmo-response.</title>
        <authorList>
            <person name="Becker E.A."/>
            <person name="Seitzer P.M."/>
            <person name="Tritt A."/>
            <person name="Larsen D."/>
            <person name="Krusor M."/>
            <person name="Yao A.I."/>
            <person name="Wu D."/>
            <person name="Madern D."/>
            <person name="Eisen J.A."/>
            <person name="Darling A.E."/>
            <person name="Facciotti M.T."/>
        </authorList>
    </citation>
    <scope>NUCLEOTIDE SEQUENCE [LARGE SCALE GENOMIC DNA]</scope>
    <source>
        <strain evidence="1 2">DSM 8989</strain>
    </source>
</reference>
<evidence type="ECO:0000313" key="1">
    <source>
        <dbReference type="EMBL" id="EMA53392.1"/>
    </source>
</evidence>
<protein>
    <recommendedName>
        <fullName evidence="3">HNH endonuclease</fullName>
    </recommendedName>
</protein>
<proteinExistence type="predicted"/>
<comment type="caution">
    <text evidence="1">The sequence shown here is derived from an EMBL/GenBank/DDBJ whole genome shotgun (WGS) entry which is preliminary data.</text>
</comment>
<dbReference type="EMBL" id="AOME01000051">
    <property type="protein sequence ID" value="EMA53392.1"/>
    <property type="molecule type" value="Genomic_DNA"/>
</dbReference>